<sequence>MLLINKHLIVLILLSVKYFKTSKLSENFPPKFYPASDFNSRPAIKTALTGLNAISVKGSPSRRDEACYVVYLWIPGGGSVPLPDSHPVCAWHPGGLQLP</sequence>
<organism evidence="2 3">
    <name type="scientific">Caerostris extrusa</name>
    <name type="common">Bark spider</name>
    <name type="synonym">Caerostris bankana</name>
    <dbReference type="NCBI Taxonomy" id="172846"/>
    <lineage>
        <taxon>Eukaryota</taxon>
        <taxon>Metazoa</taxon>
        <taxon>Ecdysozoa</taxon>
        <taxon>Arthropoda</taxon>
        <taxon>Chelicerata</taxon>
        <taxon>Arachnida</taxon>
        <taxon>Araneae</taxon>
        <taxon>Araneomorphae</taxon>
        <taxon>Entelegynae</taxon>
        <taxon>Araneoidea</taxon>
        <taxon>Araneidae</taxon>
        <taxon>Caerostris</taxon>
    </lineage>
</organism>
<gene>
    <name evidence="2" type="ORF">CEXT_577521</name>
</gene>
<feature type="signal peptide" evidence="1">
    <location>
        <begin position="1"/>
        <end position="24"/>
    </location>
</feature>
<dbReference type="EMBL" id="BPLR01007511">
    <property type="protein sequence ID" value="GIY17446.1"/>
    <property type="molecule type" value="Genomic_DNA"/>
</dbReference>
<reference evidence="2 3" key="1">
    <citation type="submission" date="2021-06" db="EMBL/GenBank/DDBJ databases">
        <title>Caerostris extrusa draft genome.</title>
        <authorList>
            <person name="Kono N."/>
            <person name="Arakawa K."/>
        </authorList>
    </citation>
    <scope>NUCLEOTIDE SEQUENCE [LARGE SCALE GENOMIC DNA]</scope>
</reference>
<comment type="caution">
    <text evidence="2">The sequence shown here is derived from an EMBL/GenBank/DDBJ whole genome shotgun (WGS) entry which is preliminary data.</text>
</comment>
<keyword evidence="1" id="KW-0732">Signal</keyword>
<keyword evidence="3" id="KW-1185">Reference proteome</keyword>
<evidence type="ECO:0000256" key="1">
    <source>
        <dbReference type="SAM" id="SignalP"/>
    </source>
</evidence>
<dbReference type="Proteomes" id="UP001054945">
    <property type="component" value="Unassembled WGS sequence"/>
</dbReference>
<feature type="chain" id="PRO_5043427883" evidence="1">
    <location>
        <begin position="25"/>
        <end position="99"/>
    </location>
</feature>
<proteinExistence type="predicted"/>
<accession>A0AAV4R8Y3</accession>
<evidence type="ECO:0000313" key="3">
    <source>
        <dbReference type="Proteomes" id="UP001054945"/>
    </source>
</evidence>
<evidence type="ECO:0000313" key="2">
    <source>
        <dbReference type="EMBL" id="GIY17446.1"/>
    </source>
</evidence>
<protein>
    <submittedName>
        <fullName evidence="2">Uncharacterized protein</fullName>
    </submittedName>
</protein>
<dbReference type="AlphaFoldDB" id="A0AAV4R8Y3"/>
<name>A0AAV4R8Y3_CAEEX</name>